<dbReference type="EMBL" id="HG994365">
    <property type="protein sequence ID" value="CAF2069026.1"/>
    <property type="molecule type" value="Genomic_DNA"/>
</dbReference>
<gene>
    <name evidence="1" type="ORF">DARMORV10_C01P09450.1</name>
</gene>
<protein>
    <submittedName>
        <fullName evidence="1">(rape) hypothetical protein</fullName>
    </submittedName>
</protein>
<reference evidence="1" key="1">
    <citation type="submission" date="2021-01" db="EMBL/GenBank/DDBJ databases">
        <authorList>
            <consortium name="Genoscope - CEA"/>
            <person name="William W."/>
        </authorList>
    </citation>
    <scope>NUCLEOTIDE SEQUENCE</scope>
</reference>
<sequence>MGPFCLVIRFSKPKWNMSETKGGPYGDQTGAKFWQVICREHGYDPTVRHDDRTVKMRKVTKSDIEMMEKKSKQDKEDHSLNVYIVFRFLPFDSISPPLWLLFINEEKIESLITINLLVLEATNNIYL</sequence>
<evidence type="ECO:0000313" key="1">
    <source>
        <dbReference type="EMBL" id="CAF2069026.1"/>
    </source>
</evidence>
<organism evidence="1">
    <name type="scientific">Brassica napus</name>
    <name type="common">Rape</name>
    <dbReference type="NCBI Taxonomy" id="3708"/>
    <lineage>
        <taxon>Eukaryota</taxon>
        <taxon>Viridiplantae</taxon>
        <taxon>Streptophyta</taxon>
        <taxon>Embryophyta</taxon>
        <taxon>Tracheophyta</taxon>
        <taxon>Spermatophyta</taxon>
        <taxon>Magnoliopsida</taxon>
        <taxon>eudicotyledons</taxon>
        <taxon>Gunneridae</taxon>
        <taxon>Pentapetalae</taxon>
        <taxon>rosids</taxon>
        <taxon>malvids</taxon>
        <taxon>Brassicales</taxon>
        <taxon>Brassicaceae</taxon>
        <taxon>Brassiceae</taxon>
        <taxon>Brassica</taxon>
    </lineage>
</organism>
<dbReference type="AlphaFoldDB" id="A0A816RC73"/>
<dbReference type="Proteomes" id="UP001295469">
    <property type="component" value="Chromosome C01"/>
</dbReference>
<proteinExistence type="predicted"/>
<accession>A0A816RC73</accession>
<name>A0A816RC73_BRANA</name>